<reference evidence="1 2" key="1">
    <citation type="submission" date="2009-10" db="EMBL/GenBank/DDBJ databases">
        <authorList>
            <person name="Weinstock G."/>
            <person name="Sodergren E."/>
            <person name="Clifton S."/>
            <person name="Fulton L."/>
            <person name="Fulton B."/>
            <person name="Courtney L."/>
            <person name="Fronick C."/>
            <person name="Harrison M."/>
            <person name="Strong C."/>
            <person name="Farmer C."/>
            <person name="Delahaunty K."/>
            <person name="Markovic C."/>
            <person name="Hall O."/>
            <person name="Minx P."/>
            <person name="Tomlinson C."/>
            <person name="Mitreva M."/>
            <person name="Nelson J."/>
            <person name="Hou S."/>
            <person name="Wollam A."/>
            <person name="Pepin K.H."/>
            <person name="Johnson M."/>
            <person name="Bhonagiri V."/>
            <person name="Nash W.E."/>
            <person name="Warren W."/>
            <person name="Chinwalla A."/>
            <person name="Mardis E.R."/>
            <person name="Wilson R.K."/>
        </authorList>
    </citation>
    <scope>NUCLEOTIDE SEQUENCE [LARGE SCALE GENOMIC DNA]</scope>
    <source>
        <strain evidence="2">ATCC 25996 / DSM 4631 / NCTC 10774 / M26</strain>
    </source>
</reference>
<dbReference type="Proteomes" id="UP000003344">
    <property type="component" value="Unassembled WGS sequence"/>
</dbReference>
<proteinExistence type="predicted"/>
<gene>
    <name evidence="1" type="ORF">NEIMUCOT_04118</name>
</gene>
<organism evidence="1 2">
    <name type="scientific">Neisseria mucosa (strain ATCC 25996 / DSM 4631 / NCTC 10774 / M26)</name>
    <dbReference type="NCBI Taxonomy" id="546266"/>
    <lineage>
        <taxon>Bacteria</taxon>
        <taxon>Pseudomonadati</taxon>
        <taxon>Pseudomonadota</taxon>
        <taxon>Betaproteobacteria</taxon>
        <taxon>Neisseriales</taxon>
        <taxon>Neisseriaceae</taxon>
        <taxon>Neisseria</taxon>
    </lineage>
</organism>
<sequence length="88" mass="10206">MCPTFGGQFSVFRRPFLKRPYGNIVLILGFPLLSPARKRQWVGQVYSESASCQPPSEYNIYSGLNLNQYVIALPYYLYCPRLRRLVLI</sequence>
<dbReference type="EMBL" id="ACDX02000002">
    <property type="protein sequence ID" value="EFC89700.1"/>
    <property type="molecule type" value="Genomic_DNA"/>
</dbReference>
<accession>D2ZU30</accession>
<dbReference type="AlphaFoldDB" id="D2ZU30"/>
<comment type="caution">
    <text evidence="1">The sequence shown here is derived from an EMBL/GenBank/DDBJ whole genome shotgun (WGS) entry which is preliminary data.</text>
</comment>
<evidence type="ECO:0000313" key="1">
    <source>
        <dbReference type="EMBL" id="EFC89700.1"/>
    </source>
</evidence>
<name>D2ZU30_NEIM2</name>
<evidence type="ECO:0000313" key="2">
    <source>
        <dbReference type="Proteomes" id="UP000003344"/>
    </source>
</evidence>
<protein>
    <submittedName>
        <fullName evidence="1">Uncharacterized protein</fullName>
    </submittedName>
</protein>